<dbReference type="PANTHER" id="PTHR19241">
    <property type="entry name" value="ATP-BINDING CASSETTE TRANSPORTER"/>
    <property type="match status" value="1"/>
</dbReference>
<feature type="domain" description="Plant PDR ABC transporter associated" evidence="9">
    <location>
        <begin position="73"/>
        <end position="136"/>
    </location>
</feature>
<evidence type="ECO:0000256" key="6">
    <source>
        <dbReference type="SAM" id="MobiDB-lite"/>
    </source>
</evidence>
<evidence type="ECO:0000256" key="4">
    <source>
        <dbReference type="ARBA" id="ARBA00022989"/>
    </source>
</evidence>
<reference evidence="10 11" key="1">
    <citation type="submission" date="2023-10" db="EMBL/GenBank/DDBJ databases">
        <title>Chromosome-scale genome assembly provides insights into flower coloration mechanisms of Canna indica.</title>
        <authorList>
            <person name="Li C."/>
        </authorList>
    </citation>
    <scope>NUCLEOTIDE SEQUENCE [LARGE SCALE GENOMIC DNA]</scope>
    <source>
        <tissue evidence="10">Flower</tissue>
    </source>
</reference>
<evidence type="ECO:0000313" key="10">
    <source>
        <dbReference type="EMBL" id="WOL15675.1"/>
    </source>
</evidence>
<accession>A0AAQ3QPK9</accession>
<evidence type="ECO:0000256" key="5">
    <source>
        <dbReference type="ARBA" id="ARBA00023136"/>
    </source>
</evidence>
<proteinExistence type="predicted"/>
<comment type="subcellular location">
    <subcellularLocation>
        <location evidence="1">Membrane</location>
        <topology evidence="1">Multi-pass membrane protein</topology>
    </subcellularLocation>
</comment>
<evidence type="ECO:0000256" key="7">
    <source>
        <dbReference type="SAM" id="Phobius"/>
    </source>
</evidence>
<dbReference type="GO" id="GO:0140359">
    <property type="term" value="F:ABC-type transporter activity"/>
    <property type="evidence" value="ECO:0007669"/>
    <property type="project" value="InterPro"/>
</dbReference>
<feature type="transmembrane region" description="Helical" evidence="7">
    <location>
        <begin position="100"/>
        <end position="126"/>
    </location>
</feature>
<evidence type="ECO:0008006" key="12">
    <source>
        <dbReference type="Google" id="ProtNLM"/>
    </source>
</evidence>
<evidence type="ECO:0000256" key="3">
    <source>
        <dbReference type="ARBA" id="ARBA00022692"/>
    </source>
</evidence>
<dbReference type="AlphaFoldDB" id="A0AAQ3QPK9"/>
<sequence length="409" mass="45888">MALGLFRMMAGLARNFTVANTFGCAAILVVFLLGGFIVPKEKIKPWWTWAFWVSPLTYGQRAISVNEFTDPRWSQKSAYGDLTVGESILQSHGVPSERRWYWIGIGVLLAYSILFNIVFTLSLAYLNPPGKAQAVIATDSEENDKSSQAAPTSKPKDSKGISEGKSSKKGMTLPFQALAMTFHNVNYFVDMPKVDDLIYHTLKVEALIIELSVPADGSQPLKFDTEFPQNKLRQFKGLIEIPYVFVQTIIFGVITFFMVNYERTVGKFLLYLIFMFLTLLYFTFYGMMAVGLTPNQHLAAVISSAFYSLWNLQSGFLIPEPFIPGWWIWFYYICPVAWTLRGIITSQLGGVETIVVGPGFRGTVKEFLAVYLGYGSGMTGVSVVVLLAFSVLFFSVYAISIKVLNFQRR</sequence>
<keyword evidence="2" id="KW-0813">Transport</keyword>
<evidence type="ECO:0000256" key="2">
    <source>
        <dbReference type="ARBA" id="ARBA00022448"/>
    </source>
</evidence>
<keyword evidence="5 7" id="KW-0472">Membrane</keyword>
<dbReference type="InterPro" id="IPR013581">
    <property type="entry name" value="PDR_assoc"/>
</dbReference>
<evidence type="ECO:0000259" key="8">
    <source>
        <dbReference type="Pfam" id="PF01061"/>
    </source>
</evidence>
<evidence type="ECO:0000313" key="11">
    <source>
        <dbReference type="Proteomes" id="UP001327560"/>
    </source>
</evidence>
<dbReference type="EMBL" id="CP136897">
    <property type="protein sequence ID" value="WOL15675.1"/>
    <property type="molecule type" value="Genomic_DNA"/>
</dbReference>
<feature type="domain" description="ABC-2 type transporter transmembrane" evidence="8">
    <location>
        <begin position="238"/>
        <end position="347"/>
    </location>
</feature>
<dbReference type="GO" id="GO:0005886">
    <property type="term" value="C:plasma membrane"/>
    <property type="evidence" value="ECO:0007669"/>
    <property type="project" value="UniProtKB-ARBA"/>
</dbReference>
<dbReference type="Proteomes" id="UP001327560">
    <property type="component" value="Chromosome 8"/>
</dbReference>
<feature type="transmembrane region" description="Helical" evidence="7">
    <location>
        <begin position="268"/>
        <end position="292"/>
    </location>
</feature>
<keyword evidence="11" id="KW-1185">Reference proteome</keyword>
<feature type="transmembrane region" description="Helical" evidence="7">
    <location>
        <begin position="371"/>
        <end position="399"/>
    </location>
</feature>
<evidence type="ECO:0000259" key="9">
    <source>
        <dbReference type="Pfam" id="PF08370"/>
    </source>
</evidence>
<dbReference type="InterPro" id="IPR013525">
    <property type="entry name" value="ABC2_TM"/>
</dbReference>
<evidence type="ECO:0000256" key="1">
    <source>
        <dbReference type="ARBA" id="ARBA00004141"/>
    </source>
</evidence>
<name>A0AAQ3QPK9_9LILI</name>
<feature type="transmembrane region" description="Helical" evidence="7">
    <location>
        <begin position="16"/>
        <end position="38"/>
    </location>
</feature>
<gene>
    <name evidence="10" type="ORF">Cni_G24456</name>
</gene>
<organism evidence="10 11">
    <name type="scientific">Canna indica</name>
    <name type="common">Indian-shot</name>
    <dbReference type="NCBI Taxonomy" id="4628"/>
    <lineage>
        <taxon>Eukaryota</taxon>
        <taxon>Viridiplantae</taxon>
        <taxon>Streptophyta</taxon>
        <taxon>Embryophyta</taxon>
        <taxon>Tracheophyta</taxon>
        <taxon>Spermatophyta</taxon>
        <taxon>Magnoliopsida</taxon>
        <taxon>Liliopsida</taxon>
        <taxon>Zingiberales</taxon>
        <taxon>Cannaceae</taxon>
        <taxon>Canna</taxon>
    </lineage>
</organism>
<protein>
    <recommendedName>
        <fullName evidence="12">ABC-2 type transporter domain-containing protein</fullName>
    </recommendedName>
</protein>
<feature type="region of interest" description="Disordered" evidence="6">
    <location>
        <begin position="138"/>
        <end position="167"/>
    </location>
</feature>
<keyword evidence="4 7" id="KW-1133">Transmembrane helix</keyword>
<dbReference type="Pfam" id="PF01061">
    <property type="entry name" value="ABC2_membrane"/>
    <property type="match status" value="2"/>
</dbReference>
<keyword evidence="3 7" id="KW-0812">Transmembrane</keyword>
<feature type="domain" description="ABC-2 type transporter transmembrane" evidence="8">
    <location>
        <begin position="1"/>
        <end position="68"/>
    </location>
</feature>
<dbReference type="Pfam" id="PF08370">
    <property type="entry name" value="PDR_assoc"/>
    <property type="match status" value="1"/>
</dbReference>
<feature type="transmembrane region" description="Helical" evidence="7">
    <location>
        <begin position="241"/>
        <end position="261"/>
    </location>
</feature>
<feature type="compositionally biased region" description="Basic and acidic residues" evidence="6">
    <location>
        <begin position="154"/>
        <end position="166"/>
    </location>
</feature>